<protein>
    <submittedName>
        <fullName evidence="1">Uncharacterized protein</fullName>
    </submittedName>
</protein>
<accession>A0ABY1QWP9</accession>
<evidence type="ECO:0000313" key="1">
    <source>
        <dbReference type="EMBL" id="SMP85822.1"/>
    </source>
</evidence>
<proteinExistence type="predicted"/>
<name>A0ABY1QWP9_9FLAO</name>
<dbReference type="Proteomes" id="UP001158050">
    <property type="component" value="Unassembled WGS sequence"/>
</dbReference>
<dbReference type="EMBL" id="FXUO01000001">
    <property type="protein sequence ID" value="SMP85822.1"/>
    <property type="molecule type" value="Genomic_DNA"/>
</dbReference>
<reference evidence="1 2" key="1">
    <citation type="submission" date="2017-05" db="EMBL/GenBank/DDBJ databases">
        <authorList>
            <person name="Varghese N."/>
            <person name="Submissions S."/>
        </authorList>
    </citation>
    <scope>NUCLEOTIDE SEQUENCE [LARGE SCALE GENOMIC DNA]</scope>
    <source>
        <strain evidence="1 2">DSM 18015</strain>
    </source>
</reference>
<gene>
    <name evidence="1" type="ORF">SAMN05421679_1019</name>
</gene>
<comment type="caution">
    <text evidence="1">The sequence shown here is derived from an EMBL/GenBank/DDBJ whole genome shotgun (WGS) entry which is preliminary data.</text>
</comment>
<evidence type="ECO:0000313" key="2">
    <source>
        <dbReference type="Proteomes" id="UP001158050"/>
    </source>
</evidence>
<keyword evidence="2" id="KW-1185">Reference proteome</keyword>
<sequence length="32" mass="3944">MKFYTHVGSKKVLKYINELYKQSFSKKNKYQN</sequence>
<organism evidence="1 2">
    <name type="scientific">Epilithonimonas pallida</name>
    <dbReference type="NCBI Taxonomy" id="373671"/>
    <lineage>
        <taxon>Bacteria</taxon>
        <taxon>Pseudomonadati</taxon>
        <taxon>Bacteroidota</taxon>
        <taxon>Flavobacteriia</taxon>
        <taxon>Flavobacteriales</taxon>
        <taxon>Weeksellaceae</taxon>
        <taxon>Chryseobacterium group</taxon>
        <taxon>Epilithonimonas</taxon>
    </lineage>
</organism>